<protein>
    <recommendedName>
        <fullName evidence="3">Secreted protein</fullName>
    </recommendedName>
</protein>
<dbReference type="EMBL" id="CP089982">
    <property type="protein sequence ID" value="WXA99486.1"/>
    <property type="molecule type" value="Genomic_DNA"/>
</dbReference>
<organism evidence="1 2">
    <name type="scientific">Pendulispora brunnea</name>
    <dbReference type="NCBI Taxonomy" id="2905690"/>
    <lineage>
        <taxon>Bacteria</taxon>
        <taxon>Pseudomonadati</taxon>
        <taxon>Myxococcota</taxon>
        <taxon>Myxococcia</taxon>
        <taxon>Myxococcales</taxon>
        <taxon>Sorangiineae</taxon>
        <taxon>Pendulisporaceae</taxon>
        <taxon>Pendulispora</taxon>
    </lineage>
</organism>
<accession>A0ABZ2KT52</accession>
<dbReference type="Proteomes" id="UP001379533">
    <property type="component" value="Chromosome"/>
</dbReference>
<dbReference type="RefSeq" id="WP_394850124.1">
    <property type="nucleotide sequence ID" value="NZ_CP089982.1"/>
</dbReference>
<gene>
    <name evidence="1" type="ORF">LZC95_22035</name>
</gene>
<reference evidence="1 2" key="1">
    <citation type="submission" date="2021-12" db="EMBL/GenBank/DDBJ databases">
        <title>Discovery of the Pendulisporaceae a myxobacterial family with distinct sporulation behavior and unique specialized metabolism.</title>
        <authorList>
            <person name="Garcia R."/>
            <person name="Popoff A."/>
            <person name="Bader C.D."/>
            <person name="Loehr J."/>
            <person name="Walesch S."/>
            <person name="Walt C."/>
            <person name="Boldt J."/>
            <person name="Bunk B."/>
            <person name="Haeckl F.J.F.P.J."/>
            <person name="Gunesch A.P."/>
            <person name="Birkelbach J."/>
            <person name="Nuebel U."/>
            <person name="Pietschmann T."/>
            <person name="Bach T."/>
            <person name="Mueller R."/>
        </authorList>
    </citation>
    <scope>NUCLEOTIDE SEQUENCE [LARGE SCALE GENOMIC DNA]</scope>
    <source>
        <strain evidence="1 2">MSr12523</strain>
    </source>
</reference>
<proteinExistence type="predicted"/>
<keyword evidence="2" id="KW-1185">Reference proteome</keyword>
<sequence length="154" mass="16263">MPRIATVAGMIVGAFCIYCGQSAVNEYGGGHDGGANDGSFVKEAAAQSACCAPPARTVIFDQEIQLTKLADNASCVTPEWDIGPYQRVVAQSDSFYSVHVEQKHGVAGYAFDIYSSTEKSIQLDPMNGTTLRYRTTQSSGPCPKMKITVVGAGG</sequence>
<evidence type="ECO:0000313" key="1">
    <source>
        <dbReference type="EMBL" id="WXA99486.1"/>
    </source>
</evidence>
<evidence type="ECO:0008006" key="3">
    <source>
        <dbReference type="Google" id="ProtNLM"/>
    </source>
</evidence>
<name>A0ABZ2KT52_9BACT</name>
<evidence type="ECO:0000313" key="2">
    <source>
        <dbReference type="Proteomes" id="UP001379533"/>
    </source>
</evidence>